<reference evidence="1" key="1">
    <citation type="submission" date="2020-11" db="EMBL/GenBank/DDBJ databases">
        <title>Halonatronomonas betainensis gen. nov., sp. nov. a novel haloalkaliphilic representative of the family Halanaerobiacae capable of betaine degradation.</title>
        <authorList>
            <person name="Boltyanskaya Y."/>
            <person name="Kevbrin V."/>
            <person name="Detkova E."/>
            <person name="Grouzdev D.S."/>
            <person name="Koziaeva V."/>
            <person name="Zhilina T."/>
        </authorList>
    </citation>
    <scope>NUCLEOTIDE SEQUENCE</scope>
    <source>
        <strain evidence="1">Z-7014</strain>
    </source>
</reference>
<dbReference type="InterPro" id="IPR029063">
    <property type="entry name" value="SAM-dependent_MTases_sf"/>
</dbReference>
<dbReference type="EMBL" id="JADPIE010000007">
    <property type="protein sequence ID" value="MBF8437750.1"/>
    <property type="molecule type" value="Genomic_DNA"/>
</dbReference>
<comment type="caution">
    <text evidence="1">The sequence shown here is derived from an EMBL/GenBank/DDBJ whole genome shotgun (WGS) entry which is preliminary data.</text>
</comment>
<keyword evidence="1" id="KW-0808">Transferase</keyword>
<dbReference type="RefSeq" id="WP_270454758.1">
    <property type="nucleotide sequence ID" value="NZ_JADPIE010000007.1"/>
</dbReference>
<dbReference type="AlphaFoldDB" id="A0A931AWE6"/>
<dbReference type="Proteomes" id="UP000621436">
    <property type="component" value="Unassembled WGS sequence"/>
</dbReference>
<name>A0A931AWE6_9FIRM</name>
<protein>
    <submittedName>
        <fullName evidence="1">Class I SAM-dependent methyltransferase</fullName>
    </submittedName>
</protein>
<dbReference type="Gene3D" id="3.40.50.150">
    <property type="entry name" value="Vaccinia Virus protein VP39"/>
    <property type="match status" value="1"/>
</dbReference>
<proteinExistence type="predicted"/>
<gene>
    <name evidence="1" type="ORF">I0Q91_11700</name>
</gene>
<organism evidence="1 2">
    <name type="scientific">Halonatronomonas betaini</name>
    <dbReference type="NCBI Taxonomy" id="2778430"/>
    <lineage>
        <taxon>Bacteria</taxon>
        <taxon>Bacillati</taxon>
        <taxon>Bacillota</taxon>
        <taxon>Clostridia</taxon>
        <taxon>Halanaerobiales</taxon>
        <taxon>Halarsenatibacteraceae</taxon>
        <taxon>Halonatronomonas</taxon>
    </lineage>
</organism>
<evidence type="ECO:0000313" key="2">
    <source>
        <dbReference type="Proteomes" id="UP000621436"/>
    </source>
</evidence>
<evidence type="ECO:0000313" key="1">
    <source>
        <dbReference type="EMBL" id="MBF8437750.1"/>
    </source>
</evidence>
<dbReference type="SUPFAM" id="SSF53335">
    <property type="entry name" value="S-adenosyl-L-methionine-dependent methyltransferases"/>
    <property type="match status" value="1"/>
</dbReference>
<accession>A0A931AWE6</accession>
<sequence length="210" mass="24774">MSCRLCGSQEVQRIEPDEYLYCSNCGFIMIELKELPEPVEEIERYDEHDNSFSSPGYVKMFHDFIEWGLRDILAGVDTALDFGAGPGPVLAELLREHGIDVSLYDPFYYHYPERLNKKYDLITSTEVFEHLHDPAKEIEILVDALKPEAYLAVMTHFHPGPEKFAGWWYKYDETHVGFYNRKTMEWIAKNYKMEIIKIDDFKQVLFQKKR</sequence>
<dbReference type="GO" id="GO:0032259">
    <property type="term" value="P:methylation"/>
    <property type="evidence" value="ECO:0007669"/>
    <property type="project" value="UniProtKB-KW"/>
</dbReference>
<keyword evidence="2" id="KW-1185">Reference proteome</keyword>
<dbReference type="Pfam" id="PF13489">
    <property type="entry name" value="Methyltransf_23"/>
    <property type="match status" value="1"/>
</dbReference>
<dbReference type="GO" id="GO:0008168">
    <property type="term" value="F:methyltransferase activity"/>
    <property type="evidence" value="ECO:0007669"/>
    <property type="project" value="UniProtKB-KW"/>
</dbReference>
<keyword evidence="1" id="KW-0489">Methyltransferase</keyword>
<dbReference type="CDD" id="cd02440">
    <property type="entry name" value="AdoMet_MTases"/>
    <property type="match status" value="1"/>
</dbReference>